<evidence type="ECO:0000313" key="7">
    <source>
        <dbReference type="Proteomes" id="UP000011087"/>
    </source>
</evidence>
<reference evidence="7" key="2">
    <citation type="submission" date="2012-11" db="EMBL/GenBank/DDBJ databases">
        <authorList>
            <person name="Kuo A."/>
            <person name="Curtis B.A."/>
            <person name="Tanifuji G."/>
            <person name="Burki F."/>
            <person name="Gruber A."/>
            <person name="Irimia M."/>
            <person name="Maruyama S."/>
            <person name="Arias M.C."/>
            <person name="Ball S.G."/>
            <person name="Gile G.H."/>
            <person name="Hirakawa Y."/>
            <person name="Hopkins J.F."/>
            <person name="Rensing S.A."/>
            <person name="Schmutz J."/>
            <person name="Symeonidi A."/>
            <person name="Elias M."/>
            <person name="Eveleigh R.J."/>
            <person name="Herman E.K."/>
            <person name="Klute M.J."/>
            <person name="Nakayama T."/>
            <person name="Obornik M."/>
            <person name="Reyes-Prieto A."/>
            <person name="Armbrust E.V."/>
            <person name="Aves S.J."/>
            <person name="Beiko R.G."/>
            <person name="Coutinho P."/>
            <person name="Dacks J.B."/>
            <person name="Durnford D.G."/>
            <person name="Fast N.M."/>
            <person name="Green B.R."/>
            <person name="Grisdale C."/>
            <person name="Hempe F."/>
            <person name="Henrissat B."/>
            <person name="Hoppner M.P."/>
            <person name="Ishida K.-I."/>
            <person name="Kim E."/>
            <person name="Koreny L."/>
            <person name="Kroth P.G."/>
            <person name="Liu Y."/>
            <person name="Malik S.-B."/>
            <person name="Maier U.G."/>
            <person name="McRose D."/>
            <person name="Mock T."/>
            <person name="Neilson J.A."/>
            <person name="Onodera N.T."/>
            <person name="Poole A.M."/>
            <person name="Pritham E.J."/>
            <person name="Richards T.A."/>
            <person name="Rocap G."/>
            <person name="Roy S.W."/>
            <person name="Sarai C."/>
            <person name="Schaack S."/>
            <person name="Shirato S."/>
            <person name="Slamovits C.H."/>
            <person name="Spencer D.F."/>
            <person name="Suzuki S."/>
            <person name="Worden A.Z."/>
            <person name="Zauner S."/>
            <person name="Barry K."/>
            <person name="Bell C."/>
            <person name="Bharti A.K."/>
            <person name="Crow J.A."/>
            <person name="Grimwood J."/>
            <person name="Kramer R."/>
            <person name="Lindquist E."/>
            <person name="Lucas S."/>
            <person name="Salamov A."/>
            <person name="McFadden G.I."/>
            <person name="Lane C.E."/>
            <person name="Keeling P.J."/>
            <person name="Gray M.W."/>
            <person name="Grigoriev I.V."/>
            <person name="Archibald J.M."/>
        </authorList>
    </citation>
    <scope>NUCLEOTIDE SEQUENCE</scope>
    <source>
        <strain evidence="7">CCMP2712</strain>
    </source>
</reference>
<organism evidence="5">
    <name type="scientific">Guillardia theta (strain CCMP2712)</name>
    <name type="common">Cryptophyte</name>
    <dbReference type="NCBI Taxonomy" id="905079"/>
    <lineage>
        <taxon>Eukaryota</taxon>
        <taxon>Cryptophyceae</taxon>
        <taxon>Pyrenomonadales</taxon>
        <taxon>Geminigeraceae</taxon>
        <taxon>Guillardia</taxon>
    </lineage>
</organism>
<evidence type="ECO:0000256" key="4">
    <source>
        <dbReference type="SAM" id="MobiDB-lite"/>
    </source>
</evidence>
<dbReference type="PANTHER" id="PTHR44314:SF1">
    <property type="entry name" value="CILIA- AND FLAGELLA-ASSOCIATED PROTEIN 70"/>
    <property type="match status" value="1"/>
</dbReference>
<dbReference type="Pfam" id="PF13181">
    <property type="entry name" value="TPR_8"/>
    <property type="match status" value="2"/>
</dbReference>
<reference evidence="5 7" key="1">
    <citation type="journal article" date="2012" name="Nature">
        <title>Algal genomes reveal evolutionary mosaicism and the fate of nucleomorphs.</title>
        <authorList>
            <consortium name="DOE Joint Genome Institute"/>
            <person name="Curtis B.A."/>
            <person name="Tanifuji G."/>
            <person name="Burki F."/>
            <person name="Gruber A."/>
            <person name="Irimia M."/>
            <person name="Maruyama S."/>
            <person name="Arias M.C."/>
            <person name="Ball S.G."/>
            <person name="Gile G.H."/>
            <person name="Hirakawa Y."/>
            <person name="Hopkins J.F."/>
            <person name="Kuo A."/>
            <person name="Rensing S.A."/>
            <person name="Schmutz J."/>
            <person name="Symeonidi A."/>
            <person name="Elias M."/>
            <person name="Eveleigh R.J."/>
            <person name="Herman E.K."/>
            <person name="Klute M.J."/>
            <person name="Nakayama T."/>
            <person name="Obornik M."/>
            <person name="Reyes-Prieto A."/>
            <person name="Armbrust E.V."/>
            <person name="Aves S.J."/>
            <person name="Beiko R.G."/>
            <person name="Coutinho P."/>
            <person name="Dacks J.B."/>
            <person name="Durnford D.G."/>
            <person name="Fast N.M."/>
            <person name="Green B.R."/>
            <person name="Grisdale C.J."/>
            <person name="Hempel F."/>
            <person name="Henrissat B."/>
            <person name="Hoppner M.P."/>
            <person name="Ishida K."/>
            <person name="Kim E."/>
            <person name="Koreny L."/>
            <person name="Kroth P.G."/>
            <person name="Liu Y."/>
            <person name="Malik S.B."/>
            <person name="Maier U.G."/>
            <person name="McRose D."/>
            <person name="Mock T."/>
            <person name="Neilson J.A."/>
            <person name="Onodera N.T."/>
            <person name="Poole A.M."/>
            <person name="Pritham E.J."/>
            <person name="Richards T.A."/>
            <person name="Rocap G."/>
            <person name="Roy S.W."/>
            <person name="Sarai C."/>
            <person name="Schaack S."/>
            <person name="Shirato S."/>
            <person name="Slamovits C.H."/>
            <person name="Spencer D.F."/>
            <person name="Suzuki S."/>
            <person name="Worden A.Z."/>
            <person name="Zauner S."/>
            <person name="Barry K."/>
            <person name="Bell C."/>
            <person name="Bharti A.K."/>
            <person name="Crow J.A."/>
            <person name="Grimwood J."/>
            <person name="Kramer R."/>
            <person name="Lindquist E."/>
            <person name="Lucas S."/>
            <person name="Salamov A."/>
            <person name="McFadden G.I."/>
            <person name="Lane C.E."/>
            <person name="Keeling P.J."/>
            <person name="Gray M.W."/>
            <person name="Grigoriev I.V."/>
            <person name="Archibald J.M."/>
        </authorList>
    </citation>
    <scope>NUCLEOTIDE SEQUENCE</scope>
    <source>
        <strain evidence="5 7">CCMP2712</strain>
    </source>
</reference>
<evidence type="ECO:0000256" key="1">
    <source>
        <dbReference type="ARBA" id="ARBA00022737"/>
    </source>
</evidence>
<evidence type="ECO:0000313" key="6">
    <source>
        <dbReference type="EnsemblProtists" id="EKX53334"/>
    </source>
</evidence>
<protein>
    <submittedName>
        <fullName evidence="5 6">Uncharacterized protein</fullName>
    </submittedName>
</protein>
<dbReference type="GeneID" id="17310130"/>
<dbReference type="Proteomes" id="UP000011087">
    <property type="component" value="Unassembled WGS sequence"/>
</dbReference>
<gene>
    <name evidence="5" type="ORF">GUITHDRAFT_133066</name>
</gene>
<feature type="compositionally biased region" description="Polar residues" evidence="4">
    <location>
        <begin position="234"/>
        <end position="251"/>
    </location>
</feature>
<dbReference type="InterPro" id="IPR011990">
    <property type="entry name" value="TPR-like_helical_dom_sf"/>
</dbReference>
<dbReference type="InterPro" id="IPR019734">
    <property type="entry name" value="TPR_rpt"/>
</dbReference>
<dbReference type="eggNOG" id="ENOG502QSJ2">
    <property type="taxonomic scope" value="Eukaryota"/>
</dbReference>
<dbReference type="GO" id="GO:0003341">
    <property type="term" value="P:cilium movement"/>
    <property type="evidence" value="ECO:0007669"/>
    <property type="project" value="TreeGrafter"/>
</dbReference>
<dbReference type="GO" id="GO:0031514">
    <property type="term" value="C:motile cilium"/>
    <property type="evidence" value="ECO:0007669"/>
    <property type="project" value="TreeGrafter"/>
</dbReference>
<dbReference type="InterPro" id="IPR052628">
    <property type="entry name" value="CFAP70"/>
</dbReference>
<keyword evidence="2 3" id="KW-0802">TPR repeat</keyword>
<accession>L1JYD8</accession>
<dbReference type="EMBL" id="JH992970">
    <property type="protein sequence ID" value="EKX53334.1"/>
    <property type="molecule type" value="Genomic_DNA"/>
</dbReference>
<dbReference type="GO" id="GO:0060271">
    <property type="term" value="P:cilium assembly"/>
    <property type="evidence" value="ECO:0007669"/>
    <property type="project" value="TreeGrafter"/>
</dbReference>
<feature type="repeat" description="TPR" evidence="3">
    <location>
        <begin position="733"/>
        <end position="766"/>
    </location>
</feature>
<name>L1JYD8_GUITC</name>
<feature type="repeat" description="TPR" evidence="3">
    <location>
        <begin position="594"/>
        <end position="627"/>
    </location>
</feature>
<proteinExistence type="predicted"/>
<evidence type="ECO:0000256" key="3">
    <source>
        <dbReference type="PROSITE-ProRule" id="PRU00339"/>
    </source>
</evidence>
<dbReference type="RefSeq" id="XP_005840314.1">
    <property type="nucleotide sequence ID" value="XM_005840257.1"/>
</dbReference>
<dbReference type="PROSITE" id="PS50005">
    <property type="entry name" value="TPR"/>
    <property type="match status" value="2"/>
</dbReference>
<dbReference type="SUPFAM" id="SSF48452">
    <property type="entry name" value="TPR-like"/>
    <property type="match status" value="2"/>
</dbReference>
<dbReference type="KEGG" id="gtt:GUITHDRAFT_133066"/>
<dbReference type="PaxDb" id="55529-EKX53334"/>
<evidence type="ECO:0000313" key="5">
    <source>
        <dbReference type="EMBL" id="EKX53334.1"/>
    </source>
</evidence>
<keyword evidence="1" id="KW-0677">Repeat</keyword>
<feature type="region of interest" description="Disordered" evidence="4">
    <location>
        <begin position="234"/>
        <end position="256"/>
    </location>
</feature>
<evidence type="ECO:0000256" key="2">
    <source>
        <dbReference type="ARBA" id="ARBA00022803"/>
    </source>
</evidence>
<dbReference type="OMA" id="ELNHTGK"/>
<feature type="compositionally biased region" description="Basic and acidic residues" evidence="4">
    <location>
        <begin position="47"/>
        <end position="57"/>
    </location>
</feature>
<dbReference type="PANTHER" id="PTHR44314">
    <property type="entry name" value="CILIA- AND FLAGELLA-ASSOCIATED PROTEIN 70"/>
    <property type="match status" value="1"/>
</dbReference>
<dbReference type="SMART" id="SM00028">
    <property type="entry name" value="TPR"/>
    <property type="match status" value="4"/>
</dbReference>
<keyword evidence="7" id="KW-1185">Reference proteome</keyword>
<feature type="region of interest" description="Disordered" evidence="4">
    <location>
        <begin position="47"/>
        <end position="70"/>
    </location>
</feature>
<dbReference type="HOGENOM" id="CLU_292312_0_0_1"/>
<reference evidence="6" key="3">
    <citation type="submission" date="2015-06" db="UniProtKB">
        <authorList>
            <consortium name="EnsemblProtists"/>
        </authorList>
    </citation>
    <scope>IDENTIFICATION</scope>
</reference>
<dbReference type="STRING" id="905079.L1JYD8"/>
<dbReference type="Gene3D" id="1.25.40.10">
    <property type="entry name" value="Tetratricopeptide repeat domain"/>
    <property type="match status" value="2"/>
</dbReference>
<dbReference type="Pfam" id="PF13432">
    <property type="entry name" value="TPR_16"/>
    <property type="match status" value="1"/>
</dbReference>
<dbReference type="AlphaFoldDB" id="L1JYD8"/>
<dbReference type="OrthoDB" id="10262375at2759"/>
<dbReference type="EnsemblProtists" id="EKX53334">
    <property type="protein sequence ID" value="EKX53334"/>
    <property type="gene ID" value="GUITHDRAFT_133066"/>
</dbReference>
<sequence>MSEEAPSPEAQEDLVSLRIQLLDVKLSAPAVDEQVALTYRLQDDQGDELKDAEKEGKLQGSGELSLQEKTPGKPLYENVHVFPQQDSEAHRELLADLLSLDMLYVVTATVGSDDYKGGCSVSLVPLIWRKRPQFDDEGWELEKPTVEGWFTLLPLTSPEAAQSAEPPVTCEVHVRMELSRPVFSIEEEHKTNVITVNVRGLYNLPPTWNVGEGEEMEDHKYWYEAAYDFPSSSGSVQVTAENGSLSVPSSQDESDVRSESEKAFLQGTLQEISLKEEDQSIRVVWNHRFRTFMTPSTLDSFKDAIQKARFPVSIRRVLKSGADYVYTNKYKGLANVDLSGIMANDIRTLAIRCPVGPAADFSVPTEEELQQLPPPEGVEETEEILHNGEATNPYLRSETYLLLEIVCARPIVPKPQSPPPPLATVREILEQRAPVDSLESLPSTTLEQLNKDFRWAASEILGEIEATGKQRMSIENALQTVMTQLNSKGKYHDLKERIQHSVLQVVKERFHRGSVGDISNEIANLNAFLREQLKRFIMEFFDLEAEKPKFTGDVSGEDLLTQELELAVEAELLLRYDKAKSHLQNRLVSDSNNSSLWYDLGTMTIRSGDYNAAKEYLNKAVEVDGKNMFAFLALGSLFFLQNEMSKAEESFRQACECGANALAWACSACFYDIEAREQERRTCDKQLNSIEKKMTQSKVSPYLRAGSFFAEMNATLLVEQAMAQEVQKNRSSDSLHLILGRTYLNNGEYDKSREHLDAVISSSPGSADAAVALTLKGHTWFMELEWHKYRSDFDVPPAKDVLFSYNKSLSSRNPNIDLLQYIRMARLHIAMKEFAEAQKVMEKACKLRQYATCWLGLAVACFHKTMPDLSLVENCLQQASILDSRNAEVWGMITLNCMHQAGEITAESPEFEIKMSEALFAFRQALMYGLSLDESFPTEISILEQIAVNLEKYQKYGPASEALRRAFYSVKGIPTSTRLLRLFVAVDVISNDHKKEEMKETLDRAIMCLDAPGIDREGLRKSMQKYAHELQKKSLKERRSHHE</sequence>
<dbReference type="GO" id="GO:0070062">
    <property type="term" value="C:extracellular exosome"/>
    <property type="evidence" value="ECO:0007669"/>
    <property type="project" value="TreeGrafter"/>
</dbReference>